<proteinExistence type="predicted"/>
<dbReference type="Proteomes" id="UP000187209">
    <property type="component" value="Unassembled WGS sequence"/>
</dbReference>
<dbReference type="InterPro" id="IPR020904">
    <property type="entry name" value="Sc_DH/Rdtase_CS"/>
</dbReference>
<dbReference type="PRINTS" id="PR00081">
    <property type="entry name" value="GDHRDH"/>
</dbReference>
<dbReference type="PANTHER" id="PTHR43975:SF2">
    <property type="entry name" value="EG:BACR7A4.14 PROTEIN-RELATED"/>
    <property type="match status" value="1"/>
</dbReference>
<dbReference type="Gene3D" id="3.40.50.720">
    <property type="entry name" value="NAD(P)-binding Rossmann-like Domain"/>
    <property type="match status" value="1"/>
</dbReference>
<dbReference type="OrthoDB" id="310857at2759"/>
<organism evidence="1 2">
    <name type="scientific">Stentor coeruleus</name>
    <dbReference type="NCBI Taxonomy" id="5963"/>
    <lineage>
        <taxon>Eukaryota</taxon>
        <taxon>Sar</taxon>
        <taxon>Alveolata</taxon>
        <taxon>Ciliophora</taxon>
        <taxon>Postciliodesmatophora</taxon>
        <taxon>Heterotrichea</taxon>
        <taxon>Heterotrichida</taxon>
        <taxon>Stentoridae</taxon>
        <taxon>Stentor</taxon>
    </lineage>
</organism>
<dbReference type="InterPro" id="IPR002347">
    <property type="entry name" value="SDR_fam"/>
</dbReference>
<dbReference type="PRINTS" id="PR00080">
    <property type="entry name" value="SDRFAMILY"/>
</dbReference>
<gene>
    <name evidence="1" type="ORF">SteCoe_15567</name>
</gene>
<keyword evidence="2" id="KW-1185">Reference proteome</keyword>
<dbReference type="AlphaFoldDB" id="A0A1R2C391"/>
<dbReference type="SUPFAM" id="SSF51735">
    <property type="entry name" value="NAD(P)-binding Rossmann-fold domains"/>
    <property type="match status" value="1"/>
</dbReference>
<evidence type="ECO:0000313" key="2">
    <source>
        <dbReference type="Proteomes" id="UP000187209"/>
    </source>
</evidence>
<dbReference type="EMBL" id="MPUH01000302">
    <property type="protein sequence ID" value="OMJ83467.1"/>
    <property type="molecule type" value="Genomic_DNA"/>
</dbReference>
<protein>
    <submittedName>
        <fullName evidence="1">Uncharacterized protein</fullName>
    </submittedName>
</protein>
<dbReference type="FunFam" id="3.40.50.720:FF:000084">
    <property type="entry name" value="Short-chain dehydrogenase reductase"/>
    <property type="match status" value="1"/>
</dbReference>
<dbReference type="InterPro" id="IPR036291">
    <property type="entry name" value="NAD(P)-bd_dom_sf"/>
</dbReference>
<reference evidence="1 2" key="1">
    <citation type="submission" date="2016-11" db="EMBL/GenBank/DDBJ databases">
        <title>The macronuclear genome of Stentor coeruleus: a giant cell with tiny introns.</title>
        <authorList>
            <person name="Slabodnick M."/>
            <person name="Ruby J.G."/>
            <person name="Reiff S.B."/>
            <person name="Swart E.C."/>
            <person name="Gosai S."/>
            <person name="Prabakaran S."/>
            <person name="Witkowska E."/>
            <person name="Larue G.E."/>
            <person name="Fisher S."/>
            <person name="Freeman R.M."/>
            <person name="Gunawardena J."/>
            <person name="Chu W."/>
            <person name="Stover N.A."/>
            <person name="Gregory B.D."/>
            <person name="Nowacki M."/>
            <person name="Derisi J."/>
            <person name="Roy S.W."/>
            <person name="Marshall W.F."/>
            <person name="Sood P."/>
        </authorList>
    </citation>
    <scope>NUCLEOTIDE SEQUENCE [LARGE SCALE GENOMIC DNA]</scope>
    <source>
        <strain evidence="1">WM001</strain>
    </source>
</reference>
<dbReference type="Pfam" id="PF13561">
    <property type="entry name" value="adh_short_C2"/>
    <property type="match status" value="1"/>
</dbReference>
<evidence type="ECO:0000313" key="1">
    <source>
        <dbReference type="EMBL" id="OMJ83467.1"/>
    </source>
</evidence>
<dbReference type="PANTHER" id="PTHR43975">
    <property type="entry name" value="ZGC:101858"/>
    <property type="match status" value="1"/>
</dbReference>
<dbReference type="PROSITE" id="PS00061">
    <property type="entry name" value="ADH_SHORT"/>
    <property type="match status" value="1"/>
</dbReference>
<accession>A0A1R2C391</accession>
<name>A0A1R2C391_9CILI</name>
<comment type="caution">
    <text evidence="1">The sequence shown here is derived from an EMBL/GenBank/DDBJ whole genome shotgun (WGS) entry which is preliminary data.</text>
</comment>
<sequence>MSKREQSWPNFENYETKRYFALKRIMITGASSGIGRACAFWFLNQGARVALVGRDKFTLDEIGEQFPHQAVTVQCDFAIDMNQYDLVASVVEALGGLDILINSAGLIFENDLESTFPQDHDYLIDINLRSVFHITSMCAPFLMKSVGCIVNLSAEWGNRPQQGMTSYCMTKAGIDMFTKCLALELAPVRVNAVAPGLTKTNLFNYLNMEKSDQNWIYKRVSDTTPLKRVAVPDEIAKAVVFLCSKNASKITGQILRVDGGRHLTSSLFTHWDSSATMSNKIFPVPEVNIIEGSGRRKDMPRRRIDVKAMLEKSRWYTDMADAHVKIQADYIREEFDFDPIEQQDEEDKTD</sequence>